<evidence type="ECO:0000313" key="3">
    <source>
        <dbReference type="EMBL" id="KAF5948186.1"/>
    </source>
</evidence>
<reference evidence="4" key="1">
    <citation type="journal article" date="2020" name="Nat. Commun.">
        <title>Genome assembly of wild tea tree DASZ reveals pedigree and selection history of tea varieties.</title>
        <authorList>
            <person name="Zhang W."/>
            <person name="Zhang Y."/>
            <person name="Qiu H."/>
            <person name="Guo Y."/>
            <person name="Wan H."/>
            <person name="Zhang X."/>
            <person name="Scossa F."/>
            <person name="Alseekh S."/>
            <person name="Zhang Q."/>
            <person name="Wang P."/>
            <person name="Xu L."/>
            <person name="Schmidt M.H."/>
            <person name="Jia X."/>
            <person name="Li D."/>
            <person name="Zhu A."/>
            <person name="Guo F."/>
            <person name="Chen W."/>
            <person name="Ni D."/>
            <person name="Usadel B."/>
            <person name="Fernie A.R."/>
            <person name="Wen W."/>
        </authorList>
    </citation>
    <scope>NUCLEOTIDE SEQUENCE [LARGE SCALE GENOMIC DNA]</scope>
    <source>
        <strain evidence="4">cv. G240</strain>
    </source>
</reference>
<accession>A0A7J7H8W5</accession>
<name>A0A7J7H8W5_CAMSI</name>
<dbReference type="EMBL" id="JACBKZ010000006">
    <property type="protein sequence ID" value="KAF5948186.1"/>
    <property type="molecule type" value="Genomic_DNA"/>
</dbReference>
<evidence type="ECO:0000313" key="4">
    <source>
        <dbReference type="Proteomes" id="UP000593564"/>
    </source>
</evidence>
<dbReference type="Proteomes" id="UP000593564">
    <property type="component" value="Unassembled WGS sequence"/>
</dbReference>
<feature type="compositionally biased region" description="Polar residues" evidence="1">
    <location>
        <begin position="75"/>
        <end position="87"/>
    </location>
</feature>
<dbReference type="PANTHER" id="PTHR35481:SF1">
    <property type="entry name" value="DNA-DIRECTED RNA POLYMERASE SUBUNIT ALPHA"/>
    <property type="match status" value="1"/>
</dbReference>
<organism evidence="3 4">
    <name type="scientific">Camellia sinensis</name>
    <name type="common">Tea plant</name>
    <name type="synonym">Thea sinensis</name>
    <dbReference type="NCBI Taxonomy" id="4442"/>
    <lineage>
        <taxon>Eukaryota</taxon>
        <taxon>Viridiplantae</taxon>
        <taxon>Streptophyta</taxon>
        <taxon>Embryophyta</taxon>
        <taxon>Tracheophyta</taxon>
        <taxon>Spermatophyta</taxon>
        <taxon>Magnoliopsida</taxon>
        <taxon>eudicotyledons</taxon>
        <taxon>Gunneridae</taxon>
        <taxon>Pentapetalae</taxon>
        <taxon>asterids</taxon>
        <taxon>Ericales</taxon>
        <taxon>Theaceae</taxon>
        <taxon>Camellia</taxon>
    </lineage>
</organism>
<evidence type="ECO:0000256" key="1">
    <source>
        <dbReference type="SAM" id="MobiDB-lite"/>
    </source>
</evidence>
<gene>
    <name evidence="3" type="ORF">HYC85_014143</name>
</gene>
<dbReference type="PANTHER" id="PTHR35481">
    <property type="entry name" value="DNA-DIRECTED RNA POLYMERASE SUBUNIT ALPHA"/>
    <property type="match status" value="1"/>
</dbReference>
<feature type="region of interest" description="Disordered" evidence="1">
    <location>
        <begin position="1"/>
        <end position="32"/>
    </location>
</feature>
<dbReference type="InterPro" id="IPR057225">
    <property type="entry name" value="DUF7903"/>
</dbReference>
<comment type="caution">
    <text evidence="3">The sequence shown here is derived from an EMBL/GenBank/DDBJ whole genome shotgun (WGS) entry which is preliminary data.</text>
</comment>
<evidence type="ECO:0000259" key="2">
    <source>
        <dbReference type="Pfam" id="PF25475"/>
    </source>
</evidence>
<keyword evidence="4" id="KW-1185">Reference proteome</keyword>
<sequence>MYSHQPSFTKSIHQPSSTNPNPKPQLGNKQGLPGYWVSSAVITTTTTMSYIPPHKRHSKDTDKPPPTPESLPPQFHNNLNVSSSGSSPKDRKAKHSFKADKIKYADGAISRWFPVGFPSDLPISLKSFEQKLPLSLVLDTHLTKENKGDVLKRPWESIAEDVLEDLLSSFQNLRKVMECQEVNLKPTLVARFGKILFHGSPSVSLETVKGTSVTETTLRQLKRSFYTNLPPTYMKYTTNEVVPKIGLNFEEEKESYQVKLSDSMWPDSTIFCKCRILEECKKLELYKIELNQVRHLVLDISCLDRDLDLRLMLCTKRIVTDLTDDEKCNIRSLINSAVLDPDVKGGLRWPLGKESSGDRYTVVGIWHTNAKTFRSLSMRLKVRHADRFDFRTSAGEVTEEVSLKMTGILSQLREQSGQIDMVTEMLKDNIKLIWDCFLCFDC</sequence>
<dbReference type="AlphaFoldDB" id="A0A7J7H8W5"/>
<proteinExistence type="predicted"/>
<feature type="compositionally biased region" description="Polar residues" evidence="1">
    <location>
        <begin position="1"/>
        <end position="20"/>
    </location>
</feature>
<protein>
    <recommendedName>
        <fullName evidence="2">DUF7903 domain-containing protein</fullName>
    </recommendedName>
</protein>
<feature type="domain" description="DUF7903" evidence="2">
    <location>
        <begin position="98"/>
        <end position="437"/>
    </location>
</feature>
<dbReference type="Pfam" id="PF25475">
    <property type="entry name" value="DUF7903"/>
    <property type="match status" value="1"/>
</dbReference>
<feature type="region of interest" description="Disordered" evidence="1">
    <location>
        <begin position="47"/>
        <end position="95"/>
    </location>
</feature>
<reference evidence="3 4" key="2">
    <citation type="submission" date="2020-07" db="EMBL/GenBank/DDBJ databases">
        <title>Genome assembly of wild tea tree DASZ reveals pedigree and selection history of tea varieties.</title>
        <authorList>
            <person name="Zhang W."/>
        </authorList>
    </citation>
    <scope>NUCLEOTIDE SEQUENCE [LARGE SCALE GENOMIC DNA]</scope>
    <source>
        <strain evidence="4">cv. G240</strain>
        <tissue evidence="3">Leaf</tissue>
    </source>
</reference>